<feature type="transmembrane region" description="Helical" evidence="1">
    <location>
        <begin position="58"/>
        <end position="76"/>
    </location>
</feature>
<evidence type="ECO:0000256" key="1">
    <source>
        <dbReference type="SAM" id="Phobius"/>
    </source>
</evidence>
<name>A0AAP8U755_BRELA</name>
<dbReference type="EMBL" id="PRKQ01000001">
    <property type="protein sequence ID" value="PPB12854.1"/>
    <property type="molecule type" value="Genomic_DNA"/>
</dbReference>
<proteinExistence type="predicted"/>
<feature type="transmembrane region" description="Helical" evidence="1">
    <location>
        <begin position="34"/>
        <end position="52"/>
    </location>
</feature>
<keyword evidence="1" id="KW-0812">Transmembrane</keyword>
<keyword evidence="1" id="KW-0472">Membrane</keyword>
<sequence length="135" mass="15864">MWDSFWKSFNVGRKYHRGTKNFWRGYYFEQKADSFFWAIIVELFIALCGIVHYAWGTIFTNTLVILSLVFLVYFGVKLYLSKYHIAFCITFSVIITSFWVVILYMNPPEQGTSLIFVAVVSIISLYFHLVGLIRV</sequence>
<reference evidence="2 3" key="1">
    <citation type="submission" date="2018-02" db="EMBL/GenBank/DDBJ databases">
        <title>Comparative analysis of genomes of three Brevibacillus laterosporus strains producers of potent antimicrobials isolated from silage.</title>
        <authorList>
            <person name="Kojic M."/>
            <person name="Miljkovic M."/>
            <person name="Studholme D."/>
            <person name="Filipic B."/>
        </authorList>
    </citation>
    <scope>NUCLEOTIDE SEQUENCE [LARGE SCALE GENOMIC DNA]</scope>
    <source>
        <strain evidence="2 3">BGSP11</strain>
    </source>
</reference>
<evidence type="ECO:0000313" key="2">
    <source>
        <dbReference type="EMBL" id="PPB12854.1"/>
    </source>
</evidence>
<comment type="caution">
    <text evidence="2">The sequence shown here is derived from an EMBL/GenBank/DDBJ whole genome shotgun (WGS) entry which is preliminary data.</text>
</comment>
<accession>A0AAP8U755</accession>
<gene>
    <name evidence="2" type="ORF">C4A77_00270</name>
</gene>
<feature type="transmembrane region" description="Helical" evidence="1">
    <location>
        <begin position="83"/>
        <end position="105"/>
    </location>
</feature>
<evidence type="ECO:0000313" key="3">
    <source>
        <dbReference type="Proteomes" id="UP000239759"/>
    </source>
</evidence>
<keyword evidence="1" id="KW-1133">Transmembrane helix</keyword>
<dbReference type="RefSeq" id="WP_104030255.1">
    <property type="nucleotide sequence ID" value="NZ_PRKQ01000001.1"/>
</dbReference>
<feature type="transmembrane region" description="Helical" evidence="1">
    <location>
        <begin position="111"/>
        <end position="133"/>
    </location>
</feature>
<dbReference type="AlphaFoldDB" id="A0AAP8U755"/>
<protein>
    <submittedName>
        <fullName evidence="2">Uncharacterized protein</fullName>
    </submittedName>
</protein>
<organism evidence="2 3">
    <name type="scientific">Brevibacillus laterosporus</name>
    <name type="common">Bacillus laterosporus</name>
    <dbReference type="NCBI Taxonomy" id="1465"/>
    <lineage>
        <taxon>Bacteria</taxon>
        <taxon>Bacillati</taxon>
        <taxon>Bacillota</taxon>
        <taxon>Bacilli</taxon>
        <taxon>Bacillales</taxon>
        <taxon>Paenibacillaceae</taxon>
        <taxon>Brevibacillus</taxon>
    </lineage>
</organism>
<dbReference type="Proteomes" id="UP000239759">
    <property type="component" value="Unassembled WGS sequence"/>
</dbReference>